<dbReference type="GeneTree" id="ENSGT01030000234575"/>
<dbReference type="Ensembl" id="ENSECRT00000025355.1">
    <property type="protein sequence ID" value="ENSECRP00000024818.1"/>
    <property type="gene ID" value="ENSECRG00000016811.1"/>
</dbReference>
<name>A0A8C4T1I6_ERPCA</name>
<dbReference type="GO" id="GO:0030246">
    <property type="term" value="F:carbohydrate binding"/>
    <property type="evidence" value="ECO:0007669"/>
    <property type="project" value="UniProtKB-KW"/>
</dbReference>
<reference evidence="6" key="1">
    <citation type="submission" date="2025-08" db="UniProtKB">
        <authorList>
            <consortium name="Ensembl"/>
        </authorList>
    </citation>
    <scope>IDENTIFICATION</scope>
</reference>
<evidence type="ECO:0000313" key="6">
    <source>
        <dbReference type="Ensembl" id="ENSECRP00000024818.1"/>
    </source>
</evidence>
<dbReference type="AlphaFoldDB" id="A0A8C4T1I6"/>
<proteinExistence type="predicted"/>
<feature type="domain" description="C-type lectin" evidence="5">
    <location>
        <begin position="164"/>
        <end position="298"/>
    </location>
</feature>
<keyword evidence="3" id="KW-1133">Transmembrane helix</keyword>
<sequence>MLTFTHNFLFLSLTRMTTAEMELERVYTSLKKPTEDVYANAELKHDKKADHQGALRPVATVNKNALLVKLLVFFCVLLVGIIIFLAAYNYKGYRVMGVAFDKNYKEEQLQNNTLQEMYTKLEQNYAELSSRVTALDKHCQVRNTSAQVCVGKTCFVCPESWQLFNSKCYFLPVDELAWIASRDLCISMGGHLAIIESMDEQKFLLERIRVRAAEDISYWIGLTDLVTENHFLWVDNKPLDPKKSFWGRHLIKDGLEPDNWNNNGKNPEGEDCVKLHINIKYHGWYDQNCKDRKKMICETNAGVLNI</sequence>
<keyword evidence="7" id="KW-1185">Reference proteome</keyword>
<accession>A0A8C4T1I6</accession>
<dbReference type="PROSITE" id="PS50041">
    <property type="entry name" value="C_TYPE_LECTIN_2"/>
    <property type="match status" value="1"/>
</dbReference>
<feature type="coiled-coil region" evidence="2">
    <location>
        <begin position="104"/>
        <end position="138"/>
    </location>
</feature>
<dbReference type="InterPro" id="IPR016187">
    <property type="entry name" value="CTDL_fold"/>
</dbReference>
<dbReference type="PANTHER" id="PTHR22803">
    <property type="entry name" value="MANNOSE, PHOSPHOLIPASE, LECTIN RECEPTOR RELATED"/>
    <property type="match status" value="1"/>
</dbReference>
<dbReference type="InterPro" id="IPR050111">
    <property type="entry name" value="C-type_lectin/snaclec_domain"/>
</dbReference>
<protein>
    <submittedName>
        <fullName evidence="6">CD209 antigen-like protein E</fullName>
    </submittedName>
</protein>
<dbReference type="SMART" id="SM00034">
    <property type="entry name" value="CLECT"/>
    <property type="match status" value="1"/>
</dbReference>
<evidence type="ECO:0000259" key="5">
    <source>
        <dbReference type="PROSITE" id="PS50041"/>
    </source>
</evidence>
<dbReference type="InterPro" id="IPR033989">
    <property type="entry name" value="CD209-like_CTLD"/>
</dbReference>
<feature type="signal peptide" evidence="4">
    <location>
        <begin position="1"/>
        <end position="19"/>
    </location>
</feature>
<feature type="chain" id="PRO_5034360993" evidence="4">
    <location>
        <begin position="20"/>
        <end position="306"/>
    </location>
</feature>
<dbReference type="Proteomes" id="UP000694620">
    <property type="component" value="Unassembled WGS sequence"/>
</dbReference>
<keyword evidence="3" id="KW-0472">Membrane</keyword>
<evidence type="ECO:0000256" key="3">
    <source>
        <dbReference type="SAM" id="Phobius"/>
    </source>
</evidence>
<keyword evidence="4" id="KW-0732">Signal</keyword>
<keyword evidence="1" id="KW-0430">Lectin</keyword>
<keyword evidence="3" id="KW-0812">Transmembrane</keyword>
<dbReference type="CDD" id="cd03590">
    <property type="entry name" value="CLECT_DC-SIGN_like"/>
    <property type="match status" value="1"/>
</dbReference>
<dbReference type="InterPro" id="IPR016186">
    <property type="entry name" value="C-type_lectin-like/link_sf"/>
</dbReference>
<organism evidence="6 7">
    <name type="scientific">Erpetoichthys calabaricus</name>
    <name type="common">Rope fish</name>
    <name type="synonym">Calamoichthys calabaricus</name>
    <dbReference type="NCBI Taxonomy" id="27687"/>
    <lineage>
        <taxon>Eukaryota</taxon>
        <taxon>Metazoa</taxon>
        <taxon>Chordata</taxon>
        <taxon>Craniata</taxon>
        <taxon>Vertebrata</taxon>
        <taxon>Euteleostomi</taxon>
        <taxon>Actinopterygii</taxon>
        <taxon>Polypteriformes</taxon>
        <taxon>Polypteridae</taxon>
        <taxon>Erpetoichthys</taxon>
    </lineage>
</organism>
<dbReference type="InterPro" id="IPR001304">
    <property type="entry name" value="C-type_lectin-like"/>
</dbReference>
<keyword evidence="2" id="KW-0175">Coiled coil</keyword>
<dbReference type="Gene3D" id="3.10.100.10">
    <property type="entry name" value="Mannose-Binding Protein A, subunit A"/>
    <property type="match status" value="1"/>
</dbReference>
<gene>
    <name evidence="6" type="primary">LOC114643577</name>
</gene>
<dbReference type="Pfam" id="PF00059">
    <property type="entry name" value="Lectin_C"/>
    <property type="match status" value="1"/>
</dbReference>
<evidence type="ECO:0000313" key="7">
    <source>
        <dbReference type="Proteomes" id="UP000694620"/>
    </source>
</evidence>
<evidence type="ECO:0000256" key="4">
    <source>
        <dbReference type="SAM" id="SignalP"/>
    </source>
</evidence>
<evidence type="ECO:0000256" key="2">
    <source>
        <dbReference type="SAM" id="Coils"/>
    </source>
</evidence>
<reference evidence="6" key="2">
    <citation type="submission" date="2025-09" db="UniProtKB">
        <authorList>
            <consortium name="Ensembl"/>
        </authorList>
    </citation>
    <scope>IDENTIFICATION</scope>
</reference>
<feature type="transmembrane region" description="Helical" evidence="3">
    <location>
        <begin position="66"/>
        <end position="88"/>
    </location>
</feature>
<evidence type="ECO:0000256" key="1">
    <source>
        <dbReference type="ARBA" id="ARBA00022734"/>
    </source>
</evidence>
<dbReference type="SUPFAM" id="SSF56436">
    <property type="entry name" value="C-type lectin-like"/>
    <property type="match status" value="1"/>
</dbReference>